<keyword evidence="5 12" id="KW-0732">Signal</keyword>
<dbReference type="PANTHER" id="PTHR30069">
    <property type="entry name" value="TONB-DEPENDENT OUTER MEMBRANE RECEPTOR"/>
    <property type="match status" value="1"/>
</dbReference>
<evidence type="ECO:0000313" key="15">
    <source>
        <dbReference type="EMBL" id="VFB13009.1"/>
    </source>
</evidence>
<keyword evidence="9 10" id="KW-0998">Cell outer membrane</keyword>
<sequence length="684" mass="78586">MSKRKLIFSRRLLPVFVLCAFAKCMMAQHVGDSEKPSRLDSVQHLSEVVITAQQSRHTIIPVQQLSGKELQRLSVHSVADAMRYFAGVQIKDYGGIGGLKTVNVRSLGTNHTGVFYDGVQLGNAQNGQIDLGRFSLDNMEALQLYNGQKSTILQPARDFASASAVYLQTRKPEFAGKDKKDNLNIALKAGSFDTYNPSVLWEHKLSDNLSSQLSTEYMTTSGRYRFRYAKKNGYDTTEVRHNGDVRAFRMETALFGRIPRGEWRAKVYFYNSERGFPGAAVREEPGKFRHQDRQWDTSVFGQGSLRRQFTDRYTLLANVKAAYDYLHYLSDPRLDVTTMYTDNHYRQTEAYFSASHLYDVCEWWSVSLSNDIQYNHLNADLVNFVYPTRWTFLSALSASLHWDRLSAQFSLLHTYAADHTRMTGGAAGNKSKLTPTVAFSYKPLATSTDKLTVRAFYKRIFRMPTFNDLYYTFIGNKDLKPEYTTQYDVGLTYGKSRPGRILKRIELQADGYYNEVEDKIVAMPTSNQFRWTMMNFGLCHIWGLDASVKADWRLGKADVSSHVTYTYNKAMDHTDKNSHFYGGQLPYIPWHAFSAIITASYRQWTANYSFIYTGERYEASANIPENYTKPWYTSDLSLSCSFPFRRWVLRVTAEVNNIFNQQYEVVQCYPMPGTNFKIKLNVII</sequence>
<evidence type="ECO:0000313" key="16">
    <source>
        <dbReference type="Proteomes" id="UP000396835"/>
    </source>
</evidence>
<accession>A0A449I0P8</accession>
<dbReference type="InterPro" id="IPR000531">
    <property type="entry name" value="Beta-barrel_TonB"/>
</dbReference>
<dbReference type="AlphaFoldDB" id="A0A449I0P8"/>
<keyword evidence="6 11" id="KW-0798">TonB box</keyword>
<reference evidence="15 16" key="1">
    <citation type="submission" date="2019-02" db="EMBL/GenBank/DDBJ databases">
        <authorList>
            <consortium name="Pathogen Informatics"/>
        </authorList>
    </citation>
    <scope>NUCLEOTIDE SEQUENCE [LARGE SCALE GENOMIC DNA]</scope>
    <source>
        <strain evidence="15 16">3012STDY7078512</strain>
    </source>
</reference>
<feature type="domain" description="TonB-dependent receptor-like beta-barrel" evidence="13">
    <location>
        <begin position="272"/>
        <end position="658"/>
    </location>
</feature>
<evidence type="ECO:0000256" key="2">
    <source>
        <dbReference type="ARBA" id="ARBA00022448"/>
    </source>
</evidence>
<feature type="chain" id="PRO_5019275094" evidence="12">
    <location>
        <begin position="28"/>
        <end position="684"/>
    </location>
</feature>
<comment type="subcellular location">
    <subcellularLocation>
        <location evidence="1 10">Cell outer membrane</location>
        <topology evidence="1 10">Multi-pass membrane protein</topology>
    </subcellularLocation>
</comment>
<evidence type="ECO:0000259" key="14">
    <source>
        <dbReference type="Pfam" id="PF07715"/>
    </source>
</evidence>
<evidence type="ECO:0000256" key="11">
    <source>
        <dbReference type="RuleBase" id="RU003357"/>
    </source>
</evidence>
<dbReference type="GO" id="GO:0015344">
    <property type="term" value="F:siderophore uptake transmembrane transporter activity"/>
    <property type="evidence" value="ECO:0007669"/>
    <property type="project" value="TreeGrafter"/>
</dbReference>
<evidence type="ECO:0000256" key="3">
    <source>
        <dbReference type="ARBA" id="ARBA00022452"/>
    </source>
</evidence>
<evidence type="ECO:0000259" key="13">
    <source>
        <dbReference type="Pfam" id="PF00593"/>
    </source>
</evidence>
<dbReference type="Proteomes" id="UP000396835">
    <property type="component" value="Unassembled WGS sequence"/>
</dbReference>
<evidence type="ECO:0000256" key="6">
    <source>
        <dbReference type="ARBA" id="ARBA00023077"/>
    </source>
</evidence>
<evidence type="ECO:0000256" key="8">
    <source>
        <dbReference type="ARBA" id="ARBA00023170"/>
    </source>
</evidence>
<evidence type="ECO:0000256" key="4">
    <source>
        <dbReference type="ARBA" id="ARBA00022692"/>
    </source>
</evidence>
<evidence type="ECO:0000256" key="5">
    <source>
        <dbReference type="ARBA" id="ARBA00022729"/>
    </source>
</evidence>
<dbReference type="InterPro" id="IPR036942">
    <property type="entry name" value="Beta-barrel_TonB_sf"/>
</dbReference>
<dbReference type="InterPro" id="IPR039426">
    <property type="entry name" value="TonB-dep_rcpt-like"/>
</dbReference>
<proteinExistence type="inferred from homology"/>
<dbReference type="Gene3D" id="2.170.130.10">
    <property type="entry name" value="TonB-dependent receptor, plug domain"/>
    <property type="match status" value="1"/>
</dbReference>
<feature type="domain" description="TonB-dependent receptor plug" evidence="14">
    <location>
        <begin position="57"/>
        <end position="152"/>
    </location>
</feature>
<keyword evidence="3 10" id="KW-1134">Transmembrane beta strand</keyword>
<keyword evidence="8 15" id="KW-0675">Receptor</keyword>
<dbReference type="PANTHER" id="PTHR30069:SF29">
    <property type="entry name" value="HEMOGLOBIN AND HEMOGLOBIN-HAPTOGLOBIN-BINDING PROTEIN 1-RELATED"/>
    <property type="match status" value="1"/>
</dbReference>
<dbReference type="Pfam" id="PF07715">
    <property type="entry name" value="Plug"/>
    <property type="match status" value="1"/>
</dbReference>
<dbReference type="EMBL" id="CAACYH010000004">
    <property type="protein sequence ID" value="VFB13009.1"/>
    <property type="molecule type" value="Genomic_DNA"/>
</dbReference>
<feature type="signal peptide" evidence="12">
    <location>
        <begin position="1"/>
        <end position="27"/>
    </location>
</feature>
<keyword evidence="4 10" id="KW-0812">Transmembrane</keyword>
<dbReference type="PROSITE" id="PS52016">
    <property type="entry name" value="TONB_DEPENDENT_REC_3"/>
    <property type="match status" value="1"/>
</dbReference>
<dbReference type="InterPro" id="IPR037066">
    <property type="entry name" value="Plug_dom_sf"/>
</dbReference>
<dbReference type="SUPFAM" id="SSF56935">
    <property type="entry name" value="Porins"/>
    <property type="match status" value="1"/>
</dbReference>
<dbReference type="GO" id="GO:0044718">
    <property type="term" value="P:siderophore transmembrane transport"/>
    <property type="evidence" value="ECO:0007669"/>
    <property type="project" value="TreeGrafter"/>
</dbReference>
<protein>
    <submittedName>
        <fullName evidence="15">Outer membrane cobalamin receptor protein</fullName>
    </submittedName>
</protein>
<evidence type="ECO:0000256" key="1">
    <source>
        <dbReference type="ARBA" id="ARBA00004571"/>
    </source>
</evidence>
<dbReference type="GO" id="GO:0009279">
    <property type="term" value="C:cell outer membrane"/>
    <property type="evidence" value="ECO:0007669"/>
    <property type="project" value="UniProtKB-SubCell"/>
</dbReference>
<dbReference type="Pfam" id="PF00593">
    <property type="entry name" value="TonB_dep_Rec_b-barrel"/>
    <property type="match status" value="1"/>
</dbReference>
<dbReference type="InterPro" id="IPR012910">
    <property type="entry name" value="Plug_dom"/>
</dbReference>
<gene>
    <name evidence="15" type="ORF">NCTC7812_00525</name>
</gene>
<name>A0A449I0P8_9BACE</name>
<comment type="similarity">
    <text evidence="10 11">Belongs to the TonB-dependent receptor family.</text>
</comment>
<evidence type="ECO:0000256" key="12">
    <source>
        <dbReference type="SAM" id="SignalP"/>
    </source>
</evidence>
<evidence type="ECO:0000256" key="7">
    <source>
        <dbReference type="ARBA" id="ARBA00023136"/>
    </source>
</evidence>
<keyword evidence="7 10" id="KW-0472">Membrane</keyword>
<evidence type="ECO:0000256" key="9">
    <source>
        <dbReference type="ARBA" id="ARBA00023237"/>
    </source>
</evidence>
<evidence type="ECO:0000256" key="10">
    <source>
        <dbReference type="PROSITE-ProRule" id="PRU01360"/>
    </source>
</evidence>
<dbReference type="Gene3D" id="2.40.170.20">
    <property type="entry name" value="TonB-dependent receptor, beta-barrel domain"/>
    <property type="match status" value="1"/>
</dbReference>
<keyword evidence="2 10" id="KW-0813">Transport</keyword>
<organism evidence="15 16">
    <name type="scientific">Prevotella heparinolytica</name>
    <dbReference type="NCBI Taxonomy" id="28113"/>
    <lineage>
        <taxon>Bacteria</taxon>
        <taxon>Pseudomonadati</taxon>
        <taxon>Bacteroidota</taxon>
        <taxon>Bacteroidia</taxon>
        <taxon>Bacteroidales</taxon>
        <taxon>Bacteroidaceae</taxon>
        <taxon>Bacteroides</taxon>
    </lineage>
</organism>